<comment type="similarity">
    <text evidence="2 18">Belongs to the GHMP kinase family. Mevalonate kinase subfamily.</text>
</comment>
<dbReference type="Gene3D" id="3.30.70.890">
    <property type="entry name" value="GHMP kinase, C-terminal domain"/>
    <property type="match status" value="1"/>
</dbReference>
<dbReference type="Gene3D" id="3.30.230.10">
    <property type="match status" value="1"/>
</dbReference>
<dbReference type="NCBIfam" id="TIGR00549">
    <property type="entry name" value="mevalon_kin"/>
    <property type="match status" value="1"/>
</dbReference>
<evidence type="ECO:0000256" key="4">
    <source>
        <dbReference type="ARBA" id="ARBA00022490"/>
    </source>
</evidence>
<evidence type="ECO:0000256" key="9">
    <source>
        <dbReference type="ARBA" id="ARBA00022777"/>
    </source>
</evidence>
<dbReference type="EC" id="2.7.1.36" evidence="3 18"/>
<dbReference type="InterPro" id="IPR006205">
    <property type="entry name" value="Mev_gal_kin"/>
</dbReference>
<keyword evidence="6 18" id="KW-0808">Transferase</keyword>
<evidence type="ECO:0000256" key="17">
    <source>
        <dbReference type="ARBA" id="ARBA00029438"/>
    </source>
</evidence>
<comment type="pathway">
    <text evidence="17 18">Isoprenoid biosynthesis; isopentenyl diphosphate biosynthesis via mevalonate pathway; isopentenyl diphosphate from (R)-mevalonate: step 1/3.</text>
</comment>
<evidence type="ECO:0000256" key="5">
    <source>
        <dbReference type="ARBA" id="ARBA00022516"/>
    </source>
</evidence>
<dbReference type="GO" id="GO:0019287">
    <property type="term" value="P:isopentenyl diphosphate biosynthetic process, mevalonate pathway"/>
    <property type="evidence" value="ECO:0007669"/>
    <property type="project" value="UniProtKB-UniPathway"/>
</dbReference>
<keyword evidence="11" id="KW-0460">Magnesium</keyword>
<evidence type="ECO:0000259" key="19">
    <source>
        <dbReference type="Pfam" id="PF00288"/>
    </source>
</evidence>
<dbReference type="Proteomes" id="UP000538817">
    <property type="component" value="Unassembled WGS sequence"/>
</dbReference>
<dbReference type="InterPro" id="IPR013750">
    <property type="entry name" value="GHMP_kinase_C_dom"/>
</dbReference>
<dbReference type="PANTHER" id="PTHR43290:SF2">
    <property type="entry name" value="MEVALONATE KINASE"/>
    <property type="match status" value="1"/>
</dbReference>
<evidence type="ECO:0000256" key="13">
    <source>
        <dbReference type="ARBA" id="ARBA00023011"/>
    </source>
</evidence>
<gene>
    <name evidence="21" type="primary">Mvk</name>
    <name evidence="21" type="ORF">NOTPEN_R07643</name>
</gene>
<dbReference type="Pfam" id="PF08544">
    <property type="entry name" value="GHMP_kinases_C"/>
    <property type="match status" value="1"/>
</dbReference>
<evidence type="ECO:0000259" key="20">
    <source>
        <dbReference type="Pfam" id="PF08544"/>
    </source>
</evidence>
<evidence type="ECO:0000256" key="2">
    <source>
        <dbReference type="ARBA" id="ARBA00006495"/>
    </source>
</evidence>
<dbReference type="Pfam" id="PF00288">
    <property type="entry name" value="GHMP_kinases_N"/>
    <property type="match status" value="1"/>
</dbReference>
<dbReference type="InterPro" id="IPR006203">
    <property type="entry name" value="GHMP_knse_ATP-bd_CS"/>
</dbReference>
<protein>
    <recommendedName>
        <fullName evidence="3 18">Mevalonate kinase</fullName>
        <shortName evidence="18">MK</shortName>
        <ecNumber evidence="3 18">2.7.1.36</ecNumber>
    </recommendedName>
</protein>
<keyword evidence="10 18" id="KW-0067">ATP-binding</keyword>
<keyword evidence="18" id="KW-0153">Cholesterol metabolism</keyword>
<dbReference type="FunFam" id="3.30.70.890:FF:000003">
    <property type="entry name" value="Mevalonate kinase"/>
    <property type="match status" value="1"/>
</dbReference>
<keyword evidence="7" id="KW-0479">Metal-binding</keyword>
<dbReference type="GO" id="GO:0005524">
    <property type="term" value="F:ATP binding"/>
    <property type="evidence" value="ECO:0007669"/>
    <property type="project" value="UniProtKB-KW"/>
</dbReference>
<comment type="subcellular location">
    <subcellularLocation>
        <location evidence="1 18">Cytoplasm</location>
    </subcellularLocation>
</comment>
<keyword evidence="18" id="KW-0152">Cholesterol biosynthesis</keyword>
<evidence type="ECO:0000256" key="15">
    <source>
        <dbReference type="ARBA" id="ARBA00023166"/>
    </source>
</evidence>
<keyword evidence="13 18" id="KW-0756">Sterol biosynthesis</keyword>
<evidence type="ECO:0000256" key="11">
    <source>
        <dbReference type="ARBA" id="ARBA00022842"/>
    </source>
</evidence>
<keyword evidence="8 18" id="KW-0547">Nucleotide-binding</keyword>
<accession>A0A7K7A7J4</accession>
<feature type="domain" description="GHMP kinase C-terminal" evidence="20">
    <location>
        <begin position="181"/>
        <end position="238"/>
    </location>
</feature>
<dbReference type="InterPro" id="IPR006204">
    <property type="entry name" value="GHMP_kinase_N_dom"/>
</dbReference>
<evidence type="ECO:0000256" key="3">
    <source>
        <dbReference type="ARBA" id="ARBA00012103"/>
    </source>
</evidence>
<keyword evidence="15 18" id="KW-1207">Sterol metabolism</keyword>
<feature type="non-terminal residue" evidence="21">
    <location>
        <position position="1"/>
    </location>
</feature>
<dbReference type="InterPro" id="IPR020568">
    <property type="entry name" value="Ribosomal_Su5_D2-typ_SF"/>
</dbReference>
<keyword evidence="14 18" id="KW-0443">Lipid metabolism</keyword>
<dbReference type="PANTHER" id="PTHR43290">
    <property type="entry name" value="MEVALONATE KINASE"/>
    <property type="match status" value="1"/>
</dbReference>
<evidence type="ECO:0000256" key="8">
    <source>
        <dbReference type="ARBA" id="ARBA00022741"/>
    </source>
</evidence>
<feature type="domain" description="GHMP kinase N-terminal" evidence="19">
    <location>
        <begin position="9"/>
        <end position="89"/>
    </location>
</feature>
<dbReference type="PROSITE" id="PS00627">
    <property type="entry name" value="GHMP_KINASES_ATP"/>
    <property type="match status" value="1"/>
</dbReference>
<keyword evidence="4 18" id="KW-0963">Cytoplasm</keyword>
<name>A0A7K7A7J4_9AVES</name>
<keyword evidence="5 18" id="KW-0444">Lipid biosynthesis</keyword>
<dbReference type="InterPro" id="IPR014721">
    <property type="entry name" value="Ribsml_uS5_D2-typ_fold_subgr"/>
</dbReference>
<dbReference type="GO" id="GO:0005829">
    <property type="term" value="C:cytosol"/>
    <property type="evidence" value="ECO:0007669"/>
    <property type="project" value="TreeGrafter"/>
</dbReference>
<proteinExistence type="inferred from homology"/>
<evidence type="ECO:0000256" key="1">
    <source>
        <dbReference type="ARBA" id="ARBA00004496"/>
    </source>
</evidence>
<dbReference type="SUPFAM" id="SSF55060">
    <property type="entry name" value="GHMP Kinase, C-terminal domain"/>
    <property type="match status" value="1"/>
</dbReference>
<dbReference type="GO" id="GO:0046872">
    <property type="term" value="F:metal ion binding"/>
    <property type="evidence" value="ECO:0007669"/>
    <property type="project" value="UniProtKB-KW"/>
</dbReference>
<keyword evidence="12 18" id="KW-0752">Steroid biosynthesis</keyword>
<comment type="caution">
    <text evidence="21">The sequence shown here is derived from an EMBL/GenBank/DDBJ whole genome shotgun (WGS) entry which is preliminary data.</text>
</comment>
<evidence type="ECO:0000256" key="6">
    <source>
        <dbReference type="ARBA" id="ARBA00022679"/>
    </source>
</evidence>
<dbReference type="GO" id="GO:0004496">
    <property type="term" value="F:mevalonate kinase activity"/>
    <property type="evidence" value="ECO:0007669"/>
    <property type="project" value="UniProtKB-EC"/>
</dbReference>
<keyword evidence="22" id="KW-1185">Reference proteome</keyword>
<evidence type="ECO:0000256" key="16">
    <source>
        <dbReference type="ARBA" id="ARBA00023221"/>
    </source>
</evidence>
<keyword evidence="9 18" id="KW-0418">Kinase</keyword>
<dbReference type="InterPro" id="IPR036554">
    <property type="entry name" value="GHMP_kinase_C_sf"/>
</dbReference>
<dbReference type="UniPathway" id="UPA00057">
    <property type="reaction ID" value="UER00098"/>
</dbReference>
<keyword evidence="16 18" id="KW-0753">Steroid metabolism</keyword>
<evidence type="ECO:0000256" key="14">
    <source>
        <dbReference type="ARBA" id="ARBA00023098"/>
    </source>
</evidence>
<comment type="catalytic activity">
    <reaction evidence="18">
        <text>(R)-mevalonate + ATP = (R)-5-phosphomevalonate + ADP + H(+)</text>
        <dbReference type="Rhea" id="RHEA:17065"/>
        <dbReference type="ChEBI" id="CHEBI:15378"/>
        <dbReference type="ChEBI" id="CHEBI:30616"/>
        <dbReference type="ChEBI" id="CHEBI:36464"/>
        <dbReference type="ChEBI" id="CHEBI:58146"/>
        <dbReference type="ChEBI" id="CHEBI:456216"/>
        <dbReference type="EC" id="2.7.1.36"/>
    </reaction>
</comment>
<evidence type="ECO:0000256" key="7">
    <source>
        <dbReference type="ARBA" id="ARBA00022723"/>
    </source>
</evidence>
<evidence type="ECO:0000313" key="22">
    <source>
        <dbReference type="Proteomes" id="UP000538817"/>
    </source>
</evidence>
<evidence type="ECO:0000256" key="18">
    <source>
        <dbReference type="RuleBase" id="RU363087"/>
    </source>
</evidence>
<evidence type="ECO:0000313" key="21">
    <source>
        <dbReference type="EMBL" id="NWX92130.1"/>
    </source>
</evidence>
<evidence type="ECO:0000256" key="10">
    <source>
        <dbReference type="ARBA" id="ARBA00022840"/>
    </source>
</evidence>
<comment type="function">
    <text evidence="18">Catalyzes the phosphorylation of mevalonate to mevalonate 5-phosphate, a key step in isoprenoid and cholesterol biosynthesis.</text>
</comment>
<organism evidence="21 22">
    <name type="scientific">Nothoprocta pentlandii</name>
    <dbReference type="NCBI Taxonomy" id="2585814"/>
    <lineage>
        <taxon>Eukaryota</taxon>
        <taxon>Metazoa</taxon>
        <taxon>Chordata</taxon>
        <taxon>Craniata</taxon>
        <taxon>Vertebrata</taxon>
        <taxon>Euteleostomi</taxon>
        <taxon>Archelosauria</taxon>
        <taxon>Archosauria</taxon>
        <taxon>Dinosauria</taxon>
        <taxon>Saurischia</taxon>
        <taxon>Theropoda</taxon>
        <taxon>Coelurosauria</taxon>
        <taxon>Aves</taxon>
        <taxon>Palaeognathae</taxon>
        <taxon>Tinamiformes</taxon>
        <taxon>Tinamidae</taxon>
        <taxon>Nothoprocta</taxon>
    </lineage>
</organism>
<feature type="non-terminal residue" evidence="21">
    <location>
        <position position="278"/>
    </location>
</feature>
<dbReference type="SUPFAM" id="SSF54211">
    <property type="entry name" value="Ribosomal protein S5 domain 2-like"/>
    <property type="match status" value="1"/>
</dbReference>
<reference evidence="21 22" key="1">
    <citation type="submission" date="2019-09" db="EMBL/GenBank/DDBJ databases">
        <title>Bird 10,000 Genomes (B10K) Project - Family phase.</title>
        <authorList>
            <person name="Zhang G."/>
        </authorList>
    </citation>
    <scope>NUCLEOTIDE SEQUENCE [LARGE SCALE GENOMIC DNA]</scope>
    <source>
        <strain evidence="21">B10K-MSB-04</strain>
    </source>
</reference>
<dbReference type="GO" id="GO:0006695">
    <property type="term" value="P:cholesterol biosynthetic process"/>
    <property type="evidence" value="ECO:0007669"/>
    <property type="project" value="UniProtKB-KW"/>
</dbReference>
<sequence>VCLPSRDVPSVDIVVWSELPTGAGLGSSAAYSVCVAAALLAACGAVACPPADGAAPARWTEEELSLINSWAFQGERVIHGNPSGVDNAVGTWGTCVSGPGGDVSVACRVPTLRILLTNTKVPRSTKVLVAGVKDKILKFPAIMNPVLDSINAISQECQSVLEAMPGNPSPEYYPVLEELFDINQHHLNVLGVGHPCLDRLCRVTASHGLHSKLTGAGGGGCGVTLLRPDTSPLAVEAAKRDLCACGFECWETNIGAPGVSLHCSSALKAEVLRALGMS</sequence>
<dbReference type="EMBL" id="VZSG01000989">
    <property type="protein sequence ID" value="NWX92130.1"/>
    <property type="molecule type" value="Genomic_DNA"/>
</dbReference>
<dbReference type="PRINTS" id="PR00959">
    <property type="entry name" value="MEVGALKINASE"/>
</dbReference>
<dbReference type="AlphaFoldDB" id="A0A7K7A7J4"/>
<evidence type="ECO:0000256" key="12">
    <source>
        <dbReference type="ARBA" id="ARBA00022955"/>
    </source>
</evidence>